<comment type="caution">
    <text evidence="8">The sequence shown here is derived from an EMBL/GenBank/DDBJ whole genome shotgun (WGS) entry which is preliminary data.</text>
</comment>
<dbReference type="SUPFAM" id="SSF52218">
    <property type="entry name" value="Flavoproteins"/>
    <property type="match status" value="1"/>
</dbReference>
<dbReference type="PANTHER" id="PTHR43741:SF4">
    <property type="entry name" value="FMN-DEPENDENT NADH:QUINONE OXIDOREDUCTASE"/>
    <property type="match status" value="1"/>
</dbReference>
<dbReference type="InterPro" id="IPR029039">
    <property type="entry name" value="Flavoprotein-like_sf"/>
</dbReference>
<comment type="catalytic activity">
    <reaction evidence="5">
        <text>N,N-dimethyl-1,4-phenylenediamine + anthranilate + 2 NAD(+) = 2-(4-dimethylaminophenyl)diazenylbenzoate + 2 NADH + 2 H(+)</text>
        <dbReference type="Rhea" id="RHEA:55872"/>
        <dbReference type="ChEBI" id="CHEBI:15378"/>
        <dbReference type="ChEBI" id="CHEBI:15783"/>
        <dbReference type="ChEBI" id="CHEBI:16567"/>
        <dbReference type="ChEBI" id="CHEBI:57540"/>
        <dbReference type="ChEBI" id="CHEBI:57945"/>
        <dbReference type="ChEBI" id="CHEBI:71579"/>
        <dbReference type="EC" id="1.7.1.17"/>
    </reaction>
    <physiologicalReaction direction="right-to-left" evidence="5">
        <dbReference type="Rhea" id="RHEA:55874"/>
    </physiologicalReaction>
</comment>
<name>A0ABS8D1H0_9NEIS</name>
<dbReference type="Pfam" id="PF02525">
    <property type="entry name" value="Flavodoxin_2"/>
    <property type="match status" value="1"/>
</dbReference>
<protein>
    <recommendedName>
        <fullName evidence="6">FMN dependent NADH:quinone oxidoreductase</fullName>
        <ecNumber evidence="6">1.6.5.-</ecNumber>
    </recommendedName>
    <alternativeName>
        <fullName evidence="6">Azo-dye reductase</fullName>
    </alternativeName>
    <alternativeName>
        <fullName evidence="6">FMN-dependent NADH-azo compound oxidoreductase</fullName>
    </alternativeName>
    <alternativeName>
        <fullName evidence="6">FMN-dependent NADH-azoreductase</fullName>
        <ecNumber evidence="6">1.7.1.17</ecNumber>
    </alternativeName>
</protein>
<feature type="binding site" evidence="6">
    <location>
        <position position="9"/>
    </location>
    <ligand>
        <name>FMN</name>
        <dbReference type="ChEBI" id="CHEBI:58210"/>
    </ligand>
</feature>
<evidence type="ECO:0000256" key="2">
    <source>
        <dbReference type="ARBA" id="ARBA00022643"/>
    </source>
</evidence>
<dbReference type="Proteomes" id="UP001165395">
    <property type="component" value="Unassembled WGS sequence"/>
</dbReference>
<dbReference type="RefSeq" id="WP_227177404.1">
    <property type="nucleotide sequence ID" value="NZ_JAJBZT010000001.1"/>
</dbReference>
<feature type="binding site" evidence="6">
    <location>
        <begin position="15"/>
        <end position="17"/>
    </location>
    <ligand>
        <name>FMN</name>
        <dbReference type="ChEBI" id="CHEBI:58210"/>
    </ligand>
</feature>
<keyword evidence="4 6" id="KW-0520">NAD</keyword>
<evidence type="ECO:0000256" key="1">
    <source>
        <dbReference type="ARBA" id="ARBA00022630"/>
    </source>
</evidence>
<organism evidence="8 9">
    <name type="scientific">Leeia speluncae</name>
    <dbReference type="NCBI Taxonomy" id="2884804"/>
    <lineage>
        <taxon>Bacteria</taxon>
        <taxon>Pseudomonadati</taxon>
        <taxon>Pseudomonadota</taxon>
        <taxon>Betaproteobacteria</taxon>
        <taxon>Neisseriales</taxon>
        <taxon>Leeiaceae</taxon>
        <taxon>Leeia</taxon>
    </lineage>
</organism>
<dbReference type="EC" id="1.6.5.-" evidence="6"/>
<keyword evidence="3 6" id="KW-0560">Oxidoreductase</keyword>
<comment type="similarity">
    <text evidence="6">Belongs to the azoreductase type 1 family.</text>
</comment>
<comment type="function">
    <text evidence="6">Quinone reductase that provides resistance to thiol-specific stress caused by electrophilic quinones.</text>
</comment>
<evidence type="ECO:0000313" key="8">
    <source>
        <dbReference type="EMBL" id="MCB6182030.1"/>
    </source>
</evidence>
<dbReference type="InterPro" id="IPR003680">
    <property type="entry name" value="Flavodoxin_fold"/>
</dbReference>
<dbReference type="PANTHER" id="PTHR43741">
    <property type="entry name" value="FMN-DEPENDENT NADH-AZOREDUCTASE 1"/>
    <property type="match status" value="1"/>
</dbReference>
<evidence type="ECO:0000256" key="5">
    <source>
        <dbReference type="ARBA" id="ARBA00048542"/>
    </source>
</evidence>
<sequence>MKILQIDSSPLNDYSVSRKLTASIVKQLQAKNPGATVTQRDLVANAPSHLSTAVLMAGQTDPSAWSEELRADIGMGETILAEVNTADVIVIGAPMYNFSVPSQLKAWIDRIAVAGKTFKYTETGPVGLLTGKKVVIASSRGGAYGENNALDHQESYLRTVLGFVGLTDVEVVRAEGVNMGEEAKAAAIASAEAKIAAL</sequence>
<dbReference type="EC" id="1.7.1.17" evidence="6"/>
<comment type="cofactor">
    <cofactor evidence="6">
        <name>FMN</name>
        <dbReference type="ChEBI" id="CHEBI:58210"/>
    </cofactor>
    <text evidence="6">Binds 1 FMN per subunit.</text>
</comment>
<evidence type="ECO:0000259" key="7">
    <source>
        <dbReference type="Pfam" id="PF02525"/>
    </source>
</evidence>
<comment type="function">
    <text evidence="6">Also exhibits azoreductase activity. Catalyzes the reductive cleavage of the azo bond in aromatic azo compounds to the corresponding amines.</text>
</comment>
<proteinExistence type="inferred from homology"/>
<accession>A0ABS8D1H0</accession>
<reference evidence="8" key="1">
    <citation type="submission" date="2021-10" db="EMBL/GenBank/DDBJ databases">
        <title>The complete genome sequence of Leeia sp. TBRC 13508.</title>
        <authorList>
            <person name="Charoenyingcharoen P."/>
            <person name="Yukphan P."/>
        </authorList>
    </citation>
    <scope>NUCLEOTIDE SEQUENCE</scope>
    <source>
        <strain evidence="8">TBRC 13508</strain>
    </source>
</reference>
<evidence type="ECO:0000256" key="3">
    <source>
        <dbReference type="ARBA" id="ARBA00023002"/>
    </source>
</evidence>
<evidence type="ECO:0000256" key="6">
    <source>
        <dbReference type="HAMAP-Rule" id="MF_01216"/>
    </source>
</evidence>
<keyword evidence="2 6" id="KW-0288">FMN</keyword>
<dbReference type="Gene3D" id="3.40.50.360">
    <property type="match status" value="1"/>
</dbReference>
<evidence type="ECO:0000313" key="9">
    <source>
        <dbReference type="Proteomes" id="UP001165395"/>
    </source>
</evidence>
<gene>
    <name evidence="6" type="primary">azoR</name>
    <name evidence="8" type="ORF">LIN78_00475</name>
</gene>
<comment type="subunit">
    <text evidence="6">Homodimer.</text>
</comment>
<keyword evidence="9" id="KW-1185">Reference proteome</keyword>
<comment type="catalytic activity">
    <reaction evidence="6">
        <text>2 a quinone + NADH + H(+) = 2 a 1,4-benzosemiquinone + NAD(+)</text>
        <dbReference type="Rhea" id="RHEA:65952"/>
        <dbReference type="ChEBI" id="CHEBI:15378"/>
        <dbReference type="ChEBI" id="CHEBI:57540"/>
        <dbReference type="ChEBI" id="CHEBI:57945"/>
        <dbReference type="ChEBI" id="CHEBI:132124"/>
        <dbReference type="ChEBI" id="CHEBI:134225"/>
    </reaction>
</comment>
<dbReference type="InterPro" id="IPR023048">
    <property type="entry name" value="NADH:quinone_OxRdtase_FMN_depd"/>
</dbReference>
<dbReference type="EMBL" id="JAJBZT010000001">
    <property type="protein sequence ID" value="MCB6182030.1"/>
    <property type="molecule type" value="Genomic_DNA"/>
</dbReference>
<evidence type="ECO:0000256" key="4">
    <source>
        <dbReference type="ARBA" id="ARBA00023027"/>
    </source>
</evidence>
<feature type="domain" description="Flavodoxin-like fold" evidence="7">
    <location>
        <begin position="1"/>
        <end position="197"/>
    </location>
</feature>
<keyword evidence="1 6" id="KW-0285">Flavoprotein</keyword>
<dbReference type="HAMAP" id="MF_01216">
    <property type="entry name" value="Azoreductase_type1"/>
    <property type="match status" value="1"/>
</dbReference>
<dbReference type="InterPro" id="IPR050104">
    <property type="entry name" value="FMN-dep_NADH:Q_OxRdtase_AzoR1"/>
</dbReference>
<feature type="binding site" evidence="6">
    <location>
        <begin position="139"/>
        <end position="142"/>
    </location>
    <ligand>
        <name>FMN</name>
        <dbReference type="ChEBI" id="CHEBI:58210"/>
    </ligand>
</feature>
<feature type="binding site" evidence="6">
    <location>
        <begin position="95"/>
        <end position="98"/>
    </location>
    <ligand>
        <name>FMN</name>
        <dbReference type="ChEBI" id="CHEBI:58210"/>
    </ligand>
</feature>